<accession>A0ACC3SSN7</accession>
<proteinExistence type="predicted"/>
<sequence>MSDSRREISTISGMDEDEMSLVMSSRLWQSERIDYHVLNDGSDEEAGPEDRIVKKSRLDLSTESVDVNSPFPTDFQTSDNSREETSLVEELPKTSRVSGEPSTQLDKNQNLSLWSNFSVSDLPGKSYGILSEGRRDLSWI</sequence>
<keyword evidence="2" id="KW-1185">Reference proteome</keyword>
<dbReference type="Proteomes" id="UP001433508">
    <property type="component" value="Unassembled WGS sequence"/>
</dbReference>
<evidence type="ECO:0000313" key="2">
    <source>
        <dbReference type="Proteomes" id="UP001433508"/>
    </source>
</evidence>
<comment type="caution">
    <text evidence="1">The sequence shown here is derived from an EMBL/GenBank/DDBJ whole genome shotgun (WGS) entry which is preliminary data.</text>
</comment>
<gene>
    <name evidence="1" type="ORF">V1525DRAFT_391259</name>
</gene>
<name>A0ACC3SSN7_LIPKO</name>
<reference evidence="2" key="1">
    <citation type="journal article" date="2024" name="Front. Bioeng. Biotechnol.">
        <title>Genome-scale model development and genomic sequencing of the oleaginous clade Lipomyces.</title>
        <authorList>
            <person name="Czajka J.J."/>
            <person name="Han Y."/>
            <person name="Kim J."/>
            <person name="Mondo S.J."/>
            <person name="Hofstad B.A."/>
            <person name="Robles A."/>
            <person name="Haridas S."/>
            <person name="Riley R."/>
            <person name="LaButti K."/>
            <person name="Pangilinan J."/>
            <person name="Andreopoulos W."/>
            <person name="Lipzen A."/>
            <person name="Yan J."/>
            <person name="Wang M."/>
            <person name="Ng V."/>
            <person name="Grigoriev I.V."/>
            <person name="Spatafora J.W."/>
            <person name="Magnuson J.K."/>
            <person name="Baker S.E."/>
            <person name="Pomraning K.R."/>
        </authorList>
    </citation>
    <scope>NUCLEOTIDE SEQUENCE [LARGE SCALE GENOMIC DNA]</scope>
    <source>
        <strain evidence="2">CBS 7786</strain>
    </source>
</reference>
<organism evidence="1 2">
    <name type="scientific">Lipomyces kononenkoae</name>
    <name type="common">Yeast</name>
    <dbReference type="NCBI Taxonomy" id="34357"/>
    <lineage>
        <taxon>Eukaryota</taxon>
        <taxon>Fungi</taxon>
        <taxon>Dikarya</taxon>
        <taxon>Ascomycota</taxon>
        <taxon>Saccharomycotina</taxon>
        <taxon>Lipomycetes</taxon>
        <taxon>Lipomycetales</taxon>
        <taxon>Lipomycetaceae</taxon>
        <taxon>Lipomyces</taxon>
    </lineage>
</organism>
<dbReference type="EMBL" id="MU971460">
    <property type="protein sequence ID" value="KAK9234610.1"/>
    <property type="molecule type" value="Genomic_DNA"/>
</dbReference>
<feature type="non-terminal residue" evidence="1">
    <location>
        <position position="140"/>
    </location>
</feature>
<protein>
    <submittedName>
        <fullName evidence="1">Uncharacterized protein</fullName>
    </submittedName>
</protein>
<evidence type="ECO:0000313" key="1">
    <source>
        <dbReference type="EMBL" id="KAK9234610.1"/>
    </source>
</evidence>